<sequence length="95" mass="10437">MLSVGRRRTIWRPPYVGLCPRTLITELWLCIDRRHRGSVLSPVIGQVTRDRTGHIHGTGLWGPGTGHWLVRSLVTLGTGPGTGHRSLTGPVNGHM</sequence>
<accession>A0A9D4JB21</accession>
<reference evidence="1" key="1">
    <citation type="journal article" date="2019" name="bioRxiv">
        <title>The Genome of the Zebra Mussel, Dreissena polymorpha: A Resource for Invasive Species Research.</title>
        <authorList>
            <person name="McCartney M.A."/>
            <person name="Auch B."/>
            <person name="Kono T."/>
            <person name="Mallez S."/>
            <person name="Zhang Y."/>
            <person name="Obille A."/>
            <person name="Becker A."/>
            <person name="Abrahante J.E."/>
            <person name="Garbe J."/>
            <person name="Badalamenti J.P."/>
            <person name="Herman A."/>
            <person name="Mangelson H."/>
            <person name="Liachko I."/>
            <person name="Sullivan S."/>
            <person name="Sone E.D."/>
            <person name="Koren S."/>
            <person name="Silverstein K.A.T."/>
            <person name="Beckman K.B."/>
            <person name="Gohl D.M."/>
        </authorList>
    </citation>
    <scope>NUCLEOTIDE SEQUENCE</scope>
    <source>
        <strain evidence="1">Duluth1</strain>
        <tissue evidence="1">Whole animal</tissue>
    </source>
</reference>
<reference evidence="1" key="2">
    <citation type="submission" date="2020-11" db="EMBL/GenBank/DDBJ databases">
        <authorList>
            <person name="McCartney M.A."/>
            <person name="Auch B."/>
            <person name="Kono T."/>
            <person name="Mallez S."/>
            <person name="Becker A."/>
            <person name="Gohl D.M."/>
            <person name="Silverstein K.A.T."/>
            <person name="Koren S."/>
            <person name="Bechman K.B."/>
            <person name="Herman A."/>
            <person name="Abrahante J.E."/>
            <person name="Garbe J."/>
        </authorList>
    </citation>
    <scope>NUCLEOTIDE SEQUENCE</scope>
    <source>
        <strain evidence="1">Duluth1</strain>
        <tissue evidence="1">Whole animal</tissue>
    </source>
</reference>
<dbReference type="EMBL" id="JAIWYP010000006">
    <property type="protein sequence ID" value="KAH3805205.1"/>
    <property type="molecule type" value="Genomic_DNA"/>
</dbReference>
<dbReference type="Proteomes" id="UP000828390">
    <property type="component" value="Unassembled WGS sequence"/>
</dbReference>
<dbReference type="AlphaFoldDB" id="A0A9D4JB21"/>
<organism evidence="1 2">
    <name type="scientific">Dreissena polymorpha</name>
    <name type="common">Zebra mussel</name>
    <name type="synonym">Mytilus polymorpha</name>
    <dbReference type="NCBI Taxonomy" id="45954"/>
    <lineage>
        <taxon>Eukaryota</taxon>
        <taxon>Metazoa</taxon>
        <taxon>Spiralia</taxon>
        <taxon>Lophotrochozoa</taxon>
        <taxon>Mollusca</taxon>
        <taxon>Bivalvia</taxon>
        <taxon>Autobranchia</taxon>
        <taxon>Heteroconchia</taxon>
        <taxon>Euheterodonta</taxon>
        <taxon>Imparidentia</taxon>
        <taxon>Neoheterodontei</taxon>
        <taxon>Myida</taxon>
        <taxon>Dreissenoidea</taxon>
        <taxon>Dreissenidae</taxon>
        <taxon>Dreissena</taxon>
    </lineage>
</organism>
<name>A0A9D4JB21_DREPO</name>
<protein>
    <submittedName>
        <fullName evidence="1">Uncharacterized protein</fullName>
    </submittedName>
</protein>
<comment type="caution">
    <text evidence="1">The sequence shown here is derived from an EMBL/GenBank/DDBJ whole genome shotgun (WGS) entry which is preliminary data.</text>
</comment>
<evidence type="ECO:0000313" key="2">
    <source>
        <dbReference type="Proteomes" id="UP000828390"/>
    </source>
</evidence>
<evidence type="ECO:0000313" key="1">
    <source>
        <dbReference type="EMBL" id="KAH3805205.1"/>
    </source>
</evidence>
<keyword evidence="2" id="KW-1185">Reference proteome</keyword>
<gene>
    <name evidence="1" type="ORF">DPMN_133502</name>
</gene>
<proteinExistence type="predicted"/>